<organism evidence="1 2">
    <name type="scientific">Marchantia polymorpha</name>
    <name type="common">Common liverwort</name>
    <name type="synonym">Marchantia aquatica</name>
    <dbReference type="NCBI Taxonomy" id="3197"/>
    <lineage>
        <taxon>Eukaryota</taxon>
        <taxon>Viridiplantae</taxon>
        <taxon>Streptophyta</taxon>
        <taxon>Embryophyta</taxon>
        <taxon>Marchantiophyta</taxon>
        <taxon>Marchantiopsida</taxon>
        <taxon>Marchantiidae</taxon>
        <taxon>Marchantiales</taxon>
        <taxon>Marchantiaceae</taxon>
        <taxon>Marchantia</taxon>
    </lineage>
</organism>
<keyword evidence="2" id="KW-1185">Reference proteome</keyword>
<dbReference type="AlphaFoldDB" id="A0A2R6W644"/>
<dbReference type="Proteomes" id="UP000244005">
    <property type="component" value="Unassembled WGS sequence"/>
</dbReference>
<accession>A0A2R6W644</accession>
<protein>
    <submittedName>
        <fullName evidence="1">Uncharacterized protein</fullName>
    </submittedName>
</protein>
<name>A0A2R6W644_MARPO</name>
<sequence length="70" mass="7567">MSYDNILHLDAGVRIDNLGAAVIIVETSKGTSAALQQRPVCRNVVRCLELKKSPAGGLLLISWQKRACFG</sequence>
<evidence type="ECO:0000313" key="2">
    <source>
        <dbReference type="Proteomes" id="UP000244005"/>
    </source>
</evidence>
<reference evidence="2" key="1">
    <citation type="journal article" date="2017" name="Cell">
        <title>Insights into land plant evolution garnered from the Marchantia polymorpha genome.</title>
        <authorList>
            <person name="Bowman J.L."/>
            <person name="Kohchi T."/>
            <person name="Yamato K.T."/>
            <person name="Jenkins J."/>
            <person name="Shu S."/>
            <person name="Ishizaki K."/>
            <person name="Yamaoka S."/>
            <person name="Nishihama R."/>
            <person name="Nakamura Y."/>
            <person name="Berger F."/>
            <person name="Adam C."/>
            <person name="Aki S.S."/>
            <person name="Althoff F."/>
            <person name="Araki T."/>
            <person name="Arteaga-Vazquez M.A."/>
            <person name="Balasubrmanian S."/>
            <person name="Barry K."/>
            <person name="Bauer D."/>
            <person name="Boehm C.R."/>
            <person name="Briginshaw L."/>
            <person name="Caballero-Perez J."/>
            <person name="Catarino B."/>
            <person name="Chen F."/>
            <person name="Chiyoda S."/>
            <person name="Chovatia M."/>
            <person name="Davies K.M."/>
            <person name="Delmans M."/>
            <person name="Demura T."/>
            <person name="Dierschke T."/>
            <person name="Dolan L."/>
            <person name="Dorantes-Acosta A.E."/>
            <person name="Eklund D.M."/>
            <person name="Florent S.N."/>
            <person name="Flores-Sandoval E."/>
            <person name="Fujiyama A."/>
            <person name="Fukuzawa H."/>
            <person name="Galik B."/>
            <person name="Grimanelli D."/>
            <person name="Grimwood J."/>
            <person name="Grossniklaus U."/>
            <person name="Hamada T."/>
            <person name="Haseloff J."/>
            <person name="Hetherington A.J."/>
            <person name="Higo A."/>
            <person name="Hirakawa Y."/>
            <person name="Hundley H.N."/>
            <person name="Ikeda Y."/>
            <person name="Inoue K."/>
            <person name="Inoue S.I."/>
            <person name="Ishida S."/>
            <person name="Jia Q."/>
            <person name="Kakita M."/>
            <person name="Kanazawa T."/>
            <person name="Kawai Y."/>
            <person name="Kawashima T."/>
            <person name="Kennedy M."/>
            <person name="Kinose K."/>
            <person name="Kinoshita T."/>
            <person name="Kohara Y."/>
            <person name="Koide E."/>
            <person name="Komatsu K."/>
            <person name="Kopischke S."/>
            <person name="Kubo M."/>
            <person name="Kyozuka J."/>
            <person name="Lagercrantz U."/>
            <person name="Lin S.S."/>
            <person name="Lindquist E."/>
            <person name="Lipzen A.M."/>
            <person name="Lu C.W."/>
            <person name="De Luna E."/>
            <person name="Martienssen R.A."/>
            <person name="Minamino N."/>
            <person name="Mizutani M."/>
            <person name="Mizutani M."/>
            <person name="Mochizuki N."/>
            <person name="Monte I."/>
            <person name="Mosher R."/>
            <person name="Nagasaki H."/>
            <person name="Nakagami H."/>
            <person name="Naramoto S."/>
            <person name="Nishitani K."/>
            <person name="Ohtani M."/>
            <person name="Okamoto T."/>
            <person name="Okumura M."/>
            <person name="Phillips J."/>
            <person name="Pollak B."/>
            <person name="Reinders A."/>
            <person name="Rovekamp M."/>
            <person name="Sano R."/>
            <person name="Sawa S."/>
            <person name="Schmid M.W."/>
            <person name="Shirakawa M."/>
            <person name="Solano R."/>
            <person name="Spunde A."/>
            <person name="Suetsugu N."/>
            <person name="Sugano S."/>
            <person name="Sugiyama A."/>
            <person name="Sun R."/>
            <person name="Suzuki Y."/>
            <person name="Takenaka M."/>
            <person name="Takezawa D."/>
            <person name="Tomogane H."/>
            <person name="Tsuzuki M."/>
            <person name="Ueda T."/>
            <person name="Umeda M."/>
            <person name="Ward J.M."/>
            <person name="Watanabe Y."/>
            <person name="Yazaki K."/>
            <person name="Yokoyama R."/>
            <person name="Yoshitake Y."/>
            <person name="Yotsui I."/>
            <person name="Zachgo S."/>
            <person name="Schmutz J."/>
        </authorList>
    </citation>
    <scope>NUCLEOTIDE SEQUENCE [LARGE SCALE GENOMIC DNA]</scope>
    <source>
        <strain evidence="2">Tak-1</strain>
    </source>
</reference>
<proteinExistence type="predicted"/>
<dbReference type="EMBL" id="KZ772814">
    <property type="protein sequence ID" value="PTQ29292.1"/>
    <property type="molecule type" value="Genomic_DNA"/>
</dbReference>
<dbReference type="Gramene" id="Mp6g17040.1">
    <property type="protein sequence ID" value="Mp6g17040.1.cds"/>
    <property type="gene ID" value="Mp6g17040"/>
</dbReference>
<evidence type="ECO:0000313" key="1">
    <source>
        <dbReference type="EMBL" id="PTQ29292.1"/>
    </source>
</evidence>
<gene>
    <name evidence="1" type="ORF">MARPO_0144s0011</name>
</gene>